<sequence>MASIASTTTIMIQVVLFILDSLMDSIIILQIIIINLIVKDKVKKYMDYIILFDWTKEFSVEKKIVECVFYNEKALRIHFKDNTDLYLVISNYDAYPFFASKPFSIGDETPIWDQLIHSVLTKVSLDEYDRIMRFIFTQIDIFQQKKTYVLIAEFIPPKPNIILAEQNQELIIVDALKKYSYADNPQRQILPKIPYQPPKTAFKPYHRDISFPLILQTLQTGETIQCDTINEYLKNHFIYVLSVKEELEHRKAIVDYWEREVKKAQQKLHKQRKELEQAEKSDYWRICAEIIKVNLSNIQRGQNVLKAINYFDPELSTIEIELLPDKTPQENMQYYLKKYKKAKRGKEVIEYNIAETEKKIKQLENIVQKAKRGELDELPQKEKLPQLSRKLEMVEKLLCLRIDDRFEIVIGRKAIENDFITTQLARPHDWWFHSRLYHGSHILLRCLQKTNPQEELIQICCSLAAWYSKARFSQNVPVDYTQVRYVRKPHKSKPGFVTYTNHKTAFVQPMDLRTAKKELNL</sequence>
<dbReference type="EMBL" id="SMOG01000007">
    <property type="protein sequence ID" value="TDF73265.1"/>
    <property type="molecule type" value="Genomic_DNA"/>
</dbReference>
<evidence type="ECO:0000313" key="2">
    <source>
        <dbReference type="Proteomes" id="UP000294588"/>
    </source>
</evidence>
<keyword evidence="2" id="KW-1185">Reference proteome</keyword>
<proteinExistence type="predicted"/>
<evidence type="ECO:0000313" key="1">
    <source>
        <dbReference type="EMBL" id="TDF73265.1"/>
    </source>
</evidence>
<comment type="caution">
    <text evidence="1">The sequence shown here is derived from an EMBL/GenBank/DDBJ whole genome shotgun (WGS) entry which is preliminary data.</text>
</comment>
<reference evidence="1" key="1">
    <citation type="submission" date="2019-03" db="EMBL/GenBank/DDBJ databases">
        <title>Candidatus Syntrophosphaera thermopropionivorans: a novel player in syntrophic propionate oxidation during anaerobic digestion.</title>
        <authorList>
            <person name="Dyksma S."/>
        </authorList>
    </citation>
    <scope>NUCLEOTIDE SEQUENCE</scope>
    <source>
        <strain evidence="1">W5</strain>
    </source>
</reference>
<accession>A0AC61QJJ3</accession>
<organism evidence="1 2">
    <name type="scientific">Candidatus Syntrophosphaera thermopropionivorans</name>
    <dbReference type="NCBI Taxonomy" id="2593015"/>
    <lineage>
        <taxon>Bacteria</taxon>
        <taxon>Pseudomonadati</taxon>
        <taxon>Candidatus Cloacimonadota</taxon>
        <taxon>Candidatus Cloacimonadia</taxon>
        <taxon>Candidatus Cloacimonadales</taxon>
        <taxon>Candidatus Cloacimonadaceae</taxon>
        <taxon>Candidatus Syntrophosphaera</taxon>
    </lineage>
</organism>
<gene>
    <name evidence="1" type="ORF">E0946_03590</name>
</gene>
<protein>
    <submittedName>
        <fullName evidence="1">DUF814 domain-containing protein</fullName>
    </submittedName>
</protein>
<name>A0AC61QJJ3_9BACT</name>
<dbReference type="Proteomes" id="UP000294588">
    <property type="component" value="Unassembled WGS sequence"/>
</dbReference>